<dbReference type="OrthoDB" id="9949945at2"/>
<reference evidence="2" key="1">
    <citation type="submission" date="2016-09" db="EMBL/GenBank/DDBJ databases">
        <authorList>
            <person name="Varghese N."/>
            <person name="Submissions S."/>
        </authorList>
    </citation>
    <scope>NUCLEOTIDE SEQUENCE [LARGE SCALE GENOMIC DNA]</scope>
    <source>
        <strain evidence="2">ANC 3699</strain>
    </source>
</reference>
<gene>
    <name evidence="1" type="ORF">SAMN05421749_101266</name>
</gene>
<dbReference type="Proteomes" id="UP000242317">
    <property type="component" value="Unassembled WGS sequence"/>
</dbReference>
<evidence type="ECO:0000313" key="1">
    <source>
        <dbReference type="EMBL" id="SDB84087.1"/>
    </source>
</evidence>
<proteinExistence type="predicted"/>
<name>A0A1G6GQ43_9GAMM</name>
<accession>A0A1G6GQ43</accession>
<evidence type="ECO:0000313" key="2">
    <source>
        <dbReference type="Proteomes" id="UP000242317"/>
    </source>
</evidence>
<dbReference type="EMBL" id="FMYK01000001">
    <property type="protein sequence ID" value="SDB84087.1"/>
    <property type="molecule type" value="Genomic_DNA"/>
</dbReference>
<protein>
    <submittedName>
        <fullName evidence="1">Uncharacterized protein</fullName>
    </submittedName>
</protein>
<sequence length="76" mass="9111">MNDPMNIIQQLQQRKLLHQQKVDEIKAASHELDDVINFRVSKRLKAEFNRICKDSQSTISRELKRYMLEAIEKERI</sequence>
<dbReference type="AlphaFoldDB" id="A0A1G6GQ43"/>
<dbReference type="RefSeq" id="WP_092614877.1">
    <property type="nucleotide sequence ID" value="NZ_FMYK01000001.1"/>
</dbReference>
<organism evidence="1 2">
    <name type="scientific">Acinetobacter marinus</name>
    <dbReference type="NCBI Taxonomy" id="281375"/>
    <lineage>
        <taxon>Bacteria</taxon>
        <taxon>Pseudomonadati</taxon>
        <taxon>Pseudomonadota</taxon>
        <taxon>Gammaproteobacteria</taxon>
        <taxon>Moraxellales</taxon>
        <taxon>Moraxellaceae</taxon>
        <taxon>Acinetobacter</taxon>
    </lineage>
</organism>
<keyword evidence="2" id="KW-1185">Reference proteome</keyword>